<accession>A0ACD4B3Y2</accession>
<sequence length="221" mass="22939">MSDLATLTAHSHPAFFGRLSAIGTTAPTRIWARGDLSLLDQLDQTVNIDGSRASTAYGTQITAEFVADLARDYVTMTGTAYGINAAAARAALAQGDRLIIWQASGHGRPYPEAHRQLIDTIEAAPNTLLLTAVEPGAAPTRFRFIERSRLAALAAGTTLITEAGARSGALLGARIAHAAGRNVAAIPGPITSAASAGSHQLISDGVARLAATPKQVRQLIP</sequence>
<gene>
    <name evidence="1" type="ORF">NMQ05_13025</name>
</gene>
<dbReference type="EMBL" id="CP101471">
    <property type="protein sequence ID" value="UTT52002.1"/>
    <property type="molecule type" value="Genomic_DNA"/>
</dbReference>
<evidence type="ECO:0000313" key="2">
    <source>
        <dbReference type="Proteomes" id="UP001060245"/>
    </source>
</evidence>
<keyword evidence="2" id="KW-1185">Reference proteome</keyword>
<name>A0ACD4B3Y2_MICMQ</name>
<proteinExistence type="predicted"/>
<organism evidence="1 2">
    <name type="scientific">Microbacterium maritypicum</name>
    <name type="common">Microbacterium liquefaciens</name>
    <dbReference type="NCBI Taxonomy" id="33918"/>
    <lineage>
        <taxon>Bacteria</taxon>
        <taxon>Bacillati</taxon>
        <taxon>Actinomycetota</taxon>
        <taxon>Actinomycetes</taxon>
        <taxon>Micrococcales</taxon>
        <taxon>Microbacteriaceae</taxon>
        <taxon>Microbacterium</taxon>
    </lineage>
</organism>
<reference evidence="1" key="1">
    <citation type="submission" date="2022-07" db="EMBL/GenBank/DDBJ databases">
        <title>Complete genome of DND4.</title>
        <authorList>
            <person name="Cao G."/>
        </authorList>
    </citation>
    <scope>NUCLEOTIDE SEQUENCE</scope>
    <source>
        <strain evidence="1">DND4</strain>
    </source>
</reference>
<evidence type="ECO:0000313" key="1">
    <source>
        <dbReference type="EMBL" id="UTT52002.1"/>
    </source>
</evidence>
<dbReference type="Proteomes" id="UP001060245">
    <property type="component" value="Chromosome"/>
</dbReference>
<protein>
    <submittedName>
        <fullName evidence="1">DNA-protecting protein DprA</fullName>
    </submittedName>
</protein>